<reference evidence="2 3" key="1">
    <citation type="journal article" date="2013" name="Genome Announc.">
        <title>Draft Genome Sequence of 'Candidatus Halobonum tyrrellensis' Strain G22, Isolated from the Hypersaline Waters of Lake Tyrrell, Australia.</title>
        <authorList>
            <person name="Ugalde J.A."/>
            <person name="Narasingarao P."/>
            <person name="Kuo S."/>
            <person name="Podell S."/>
            <person name="Allen E.E."/>
        </authorList>
    </citation>
    <scope>NUCLEOTIDE SEQUENCE [LARGE SCALE GENOMIC DNA]</scope>
    <source>
        <strain evidence="2 3">G22</strain>
    </source>
</reference>
<dbReference type="AlphaFoldDB" id="V4J1V3"/>
<keyword evidence="1" id="KW-0812">Transmembrane</keyword>
<feature type="transmembrane region" description="Helical" evidence="1">
    <location>
        <begin position="31"/>
        <end position="50"/>
    </location>
</feature>
<feature type="transmembrane region" description="Helical" evidence="1">
    <location>
        <begin position="87"/>
        <end position="114"/>
    </location>
</feature>
<comment type="caution">
    <text evidence="2">The sequence shown here is derived from an EMBL/GenBank/DDBJ whole genome shotgun (WGS) entry which is preliminary data.</text>
</comment>
<keyword evidence="3" id="KW-1185">Reference proteome</keyword>
<dbReference type="Proteomes" id="UP000017840">
    <property type="component" value="Unassembled WGS sequence"/>
</dbReference>
<keyword evidence="1" id="KW-0472">Membrane</keyword>
<evidence type="ECO:0000313" key="3">
    <source>
        <dbReference type="Proteomes" id="UP000017840"/>
    </source>
</evidence>
<dbReference type="STRING" id="1324957.K933_04201"/>
<dbReference type="RefSeq" id="WP_023393430.1">
    <property type="nucleotide sequence ID" value="NZ_ASGZ01000012.1"/>
</dbReference>
<evidence type="ECO:0000313" key="2">
    <source>
        <dbReference type="EMBL" id="ESP89402.1"/>
    </source>
</evidence>
<gene>
    <name evidence="2" type="ORF">K933_04201</name>
</gene>
<accession>V4J1V3</accession>
<dbReference type="EMBL" id="ASGZ01000012">
    <property type="protein sequence ID" value="ESP89402.1"/>
    <property type="molecule type" value="Genomic_DNA"/>
</dbReference>
<feature type="transmembrane region" description="Helical" evidence="1">
    <location>
        <begin position="56"/>
        <end position="80"/>
    </location>
</feature>
<name>V4J1V3_9EURY</name>
<organism evidence="2 3">
    <name type="scientific">Candidatus Halobonum tyrrellensis G22</name>
    <dbReference type="NCBI Taxonomy" id="1324957"/>
    <lineage>
        <taxon>Archaea</taxon>
        <taxon>Methanobacteriati</taxon>
        <taxon>Methanobacteriota</taxon>
        <taxon>Stenosarchaea group</taxon>
        <taxon>Halobacteria</taxon>
        <taxon>Halobacteriales</taxon>
        <taxon>Haloferacaceae</taxon>
        <taxon>Candidatus Halobonum</taxon>
    </lineage>
</organism>
<sequence length="156" mass="16101">MSDRDAGSEVYAALVRPATASYGSALQRRTAVGFVGLLAGLVAAMGTSVFRLGDLAAPWASAEVVGVAVVLSGALVKLLCQNLRTSIVAFGVAWAGGAAFGLVFAVAPYYLLGISTVGGWVLLPELRDVITTSLMYQFPLQIVGYLLAVVYDGVTA</sequence>
<proteinExistence type="predicted"/>
<keyword evidence="1" id="KW-1133">Transmembrane helix</keyword>
<feature type="transmembrane region" description="Helical" evidence="1">
    <location>
        <begin position="134"/>
        <end position="154"/>
    </location>
</feature>
<evidence type="ECO:0000256" key="1">
    <source>
        <dbReference type="SAM" id="Phobius"/>
    </source>
</evidence>
<protein>
    <submittedName>
        <fullName evidence="2">Uncharacterized protein</fullName>
    </submittedName>
</protein>
<dbReference type="OrthoDB" id="342665at2157"/>